<reference evidence="3 4" key="1">
    <citation type="submission" date="2021-08" db="EMBL/GenBank/DDBJ databases">
        <authorList>
            <person name="Zhang D."/>
            <person name="Zhang A."/>
            <person name="Wang L."/>
        </authorList>
    </citation>
    <scope>NUCLEOTIDE SEQUENCE [LARGE SCALE GENOMIC DNA]</scope>
    <source>
        <strain evidence="3 4">WL0086</strain>
    </source>
</reference>
<evidence type="ECO:0000313" key="4">
    <source>
        <dbReference type="Proteomes" id="UP000738431"/>
    </source>
</evidence>
<evidence type="ECO:0000256" key="2">
    <source>
        <dbReference type="SAM" id="Phobius"/>
    </source>
</evidence>
<dbReference type="Proteomes" id="UP000738431">
    <property type="component" value="Chromosome"/>
</dbReference>
<organism evidence="3 4">
    <name type="scientific">Actomonas aquatica</name>
    <dbReference type="NCBI Taxonomy" id="2866162"/>
    <lineage>
        <taxon>Bacteria</taxon>
        <taxon>Pseudomonadati</taxon>
        <taxon>Verrucomicrobiota</taxon>
        <taxon>Opitutia</taxon>
        <taxon>Opitutales</taxon>
        <taxon>Opitutaceae</taxon>
        <taxon>Actomonas</taxon>
    </lineage>
</organism>
<evidence type="ECO:0000256" key="1">
    <source>
        <dbReference type="SAM" id="MobiDB-lite"/>
    </source>
</evidence>
<keyword evidence="2" id="KW-1133">Transmembrane helix</keyword>
<evidence type="ECO:0000313" key="3">
    <source>
        <dbReference type="EMBL" id="WRQ86761.1"/>
    </source>
</evidence>
<accession>A0ABZ1C5J4</accession>
<evidence type="ECO:0008006" key="5">
    <source>
        <dbReference type="Google" id="ProtNLM"/>
    </source>
</evidence>
<feature type="region of interest" description="Disordered" evidence="1">
    <location>
        <begin position="1"/>
        <end position="28"/>
    </location>
</feature>
<feature type="compositionally biased region" description="Low complexity" evidence="1">
    <location>
        <begin position="1"/>
        <end position="13"/>
    </location>
</feature>
<gene>
    <name evidence="3" type="ORF">K1X11_018265</name>
</gene>
<feature type="transmembrane region" description="Helical" evidence="2">
    <location>
        <begin position="192"/>
        <end position="209"/>
    </location>
</feature>
<name>A0ABZ1C5J4_9BACT</name>
<keyword evidence="2" id="KW-0472">Membrane</keyword>
<dbReference type="EMBL" id="CP139781">
    <property type="protein sequence ID" value="WRQ86761.1"/>
    <property type="molecule type" value="Genomic_DNA"/>
</dbReference>
<proteinExistence type="predicted"/>
<keyword evidence="2" id="KW-0812">Transmembrane</keyword>
<protein>
    <recommendedName>
        <fullName evidence="5">Type IV / VI secretion system DotU domain-containing protein</fullName>
    </recommendedName>
</protein>
<reference evidence="3 4" key="2">
    <citation type="submission" date="2023-12" db="EMBL/GenBank/DDBJ databases">
        <title>Description of an unclassified Opitutus bacterium of Verrucomicrobiota.</title>
        <authorList>
            <person name="Zhang D.-F."/>
        </authorList>
    </citation>
    <scope>NUCLEOTIDE SEQUENCE [LARGE SCALE GENOMIC DNA]</scope>
    <source>
        <strain evidence="3 4">WL0086</strain>
    </source>
</reference>
<dbReference type="RefSeq" id="WP_221030597.1">
    <property type="nucleotide sequence ID" value="NZ_CP139781.1"/>
</dbReference>
<feature type="compositionally biased region" description="Pro residues" evidence="1">
    <location>
        <begin position="14"/>
        <end position="28"/>
    </location>
</feature>
<keyword evidence="4" id="KW-1185">Reference proteome</keyword>
<sequence length="211" mass="22941">MNATAPSAVATAAPPAPAPAAPTPAPVSVPPARSVDDWEEAFARVESYLRAHRLERRSRLTELTAVLVGRAQRCICPHETPVAAAMQVADHHINDWIERVVGSSASESDLARGRARLALEIADVPERWPDAFLDSGPIPEDLQQAMRAAYLSAGPELKFSNMAPRPIDLGPVANLAGQTWDKVRRAPRLRTLLYWSAIAAAAVLLWHLFRP</sequence>